<evidence type="ECO:0000313" key="2">
    <source>
        <dbReference type="EMBL" id="GAB36171.1"/>
    </source>
</evidence>
<keyword evidence="3" id="KW-1185">Reference proteome</keyword>
<organism evidence="2 3">
    <name type="scientific">Gordonia otitidis (strain DSM 44809 / CCUG 52243 / JCM 12355 / NBRC 100426 / IFM 10032)</name>
    <dbReference type="NCBI Taxonomy" id="1108044"/>
    <lineage>
        <taxon>Bacteria</taxon>
        <taxon>Bacillati</taxon>
        <taxon>Actinomycetota</taxon>
        <taxon>Actinomycetes</taxon>
        <taxon>Mycobacteriales</taxon>
        <taxon>Gordoniaceae</taxon>
        <taxon>Gordonia</taxon>
    </lineage>
</organism>
<dbReference type="Pfam" id="PF19800">
    <property type="entry name" value="DUF6283"/>
    <property type="match status" value="1"/>
</dbReference>
<proteinExistence type="predicted"/>
<dbReference type="STRING" id="1108044.GOOTI_202_00270"/>
<dbReference type="InterPro" id="IPR046250">
    <property type="entry name" value="DUF6283"/>
</dbReference>
<accession>H5TRR3</accession>
<dbReference type="Proteomes" id="UP000005038">
    <property type="component" value="Unassembled WGS sequence"/>
</dbReference>
<reference evidence="2" key="1">
    <citation type="submission" date="2012-02" db="EMBL/GenBank/DDBJ databases">
        <title>Whole genome shotgun sequence of Gordonia otitidis NBRC 100426.</title>
        <authorList>
            <person name="Yoshida I."/>
            <person name="Hosoyama A."/>
            <person name="Tsuchikane K."/>
            <person name="Katsumata H."/>
            <person name="Yamazaki S."/>
            <person name="Fujita N."/>
        </authorList>
    </citation>
    <scope>NUCLEOTIDE SEQUENCE [LARGE SCALE GENOMIC DNA]</scope>
    <source>
        <strain evidence="2">NBRC 100426</strain>
    </source>
</reference>
<feature type="region of interest" description="Disordered" evidence="1">
    <location>
        <begin position="1"/>
        <end position="21"/>
    </location>
</feature>
<name>H5TRR3_GORO1</name>
<gene>
    <name evidence="2" type="ORF">GOOTI_202_00270</name>
</gene>
<evidence type="ECO:0000313" key="3">
    <source>
        <dbReference type="Proteomes" id="UP000005038"/>
    </source>
</evidence>
<dbReference type="EMBL" id="BAFB01000202">
    <property type="protein sequence ID" value="GAB36171.1"/>
    <property type="molecule type" value="Genomic_DNA"/>
</dbReference>
<evidence type="ECO:0000256" key="1">
    <source>
        <dbReference type="SAM" id="MobiDB-lite"/>
    </source>
</evidence>
<dbReference type="RefSeq" id="WP_007240355.1">
    <property type="nucleotide sequence ID" value="NZ_BAFB01000202.1"/>
</dbReference>
<sequence>MPGSSEKHSVAGPTPRPCASCPYRRDVPSGVWAVSEYEKLAAYDRDTADQPSALFMCHQNDGSSDQSRLCSGWVGCHGEELLALRLALMAGDIDGDTFTECVDYVSPTPLFESGRAAAQHGVAGVDQPSDDACAAIAKIRRRRSDLAD</sequence>
<comment type="caution">
    <text evidence="2">The sequence shown here is derived from an EMBL/GenBank/DDBJ whole genome shotgun (WGS) entry which is preliminary data.</text>
</comment>
<dbReference type="AlphaFoldDB" id="H5TRR3"/>
<protein>
    <submittedName>
        <fullName evidence="2">Uncharacterized protein</fullName>
    </submittedName>
</protein>